<dbReference type="EMBL" id="AP014957">
    <property type="protein sequence ID" value="BAS72083.1"/>
    <property type="molecule type" value="Genomic_DNA"/>
</dbReference>
<organism evidence="1 2">
    <name type="scientific">Oryza sativa subsp. japonica</name>
    <name type="common">Rice</name>
    <dbReference type="NCBI Taxonomy" id="39947"/>
    <lineage>
        <taxon>Eukaryota</taxon>
        <taxon>Viridiplantae</taxon>
        <taxon>Streptophyta</taxon>
        <taxon>Embryophyta</taxon>
        <taxon>Tracheophyta</taxon>
        <taxon>Spermatophyta</taxon>
        <taxon>Magnoliopsida</taxon>
        <taxon>Liliopsida</taxon>
        <taxon>Poales</taxon>
        <taxon>Poaceae</taxon>
        <taxon>BOP clade</taxon>
        <taxon>Oryzoideae</taxon>
        <taxon>Oryzeae</taxon>
        <taxon>Oryzinae</taxon>
        <taxon>Oryza</taxon>
        <taxon>Oryza sativa</taxon>
    </lineage>
</organism>
<evidence type="ECO:0000313" key="2">
    <source>
        <dbReference type="Proteomes" id="UP000059680"/>
    </source>
</evidence>
<name>A0A0P0V2W5_ORYSJ</name>
<dbReference type="OMA" id="HICQTEG"/>
<accession>A0A0P0V2W5</accession>
<reference evidence="1 2" key="3">
    <citation type="journal article" date="2013" name="Rice">
        <title>Improvement of the Oryza sativa Nipponbare reference genome using next generation sequence and optical map data.</title>
        <authorList>
            <person name="Kawahara Y."/>
            <person name="de la Bastide M."/>
            <person name="Hamilton J.P."/>
            <person name="Kanamori H."/>
            <person name="McCombie W.R."/>
            <person name="Ouyang S."/>
            <person name="Schwartz D.C."/>
            <person name="Tanaka T."/>
            <person name="Wu J."/>
            <person name="Zhou S."/>
            <person name="Childs K.L."/>
            <person name="Davidson R.M."/>
            <person name="Lin H."/>
            <person name="Quesada-Ocampo L."/>
            <person name="Vaillancourt B."/>
            <person name="Sakai H."/>
            <person name="Lee S.S."/>
            <person name="Kim J."/>
            <person name="Numa H."/>
            <person name="Itoh T."/>
            <person name="Buell C.R."/>
            <person name="Matsumoto T."/>
        </authorList>
    </citation>
    <scope>NUCLEOTIDE SEQUENCE [LARGE SCALE GENOMIC DNA]</scope>
    <source>
        <strain evidence="2">cv. Nipponbare</strain>
    </source>
</reference>
<dbReference type="Gramene" id="Os01t0358551-00">
    <property type="protein sequence ID" value="Os01t0358551-00"/>
    <property type="gene ID" value="Os01g0358551"/>
</dbReference>
<reference evidence="1 2" key="2">
    <citation type="journal article" date="2013" name="Plant Cell Physiol.">
        <title>Rice Annotation Project Database (RAP-DB): an integrative and interactive database for rice genomics.</title>
        <authorList>
            <person name="Sakai H."/>
            <person name="Lee S.S."/>
            <person name="Tanaka T."/>
            <person name="Numa H."/>
            <person name="Kim J."/>
            <person name="Kawahara Y."/>
            <person name="Wakimoto H."/>
            <person name="Yang C.C."/>
            <person name="Iwamoto M."/>
            <person name="Abe T."/>
            <person name="Yamada Y."/>
            <person name="Muto A."/>
            <person name="Inokuchi H."/>
            <person name="Ikemura T."/>
            <person name="Matsumoto T."/>
            <person name="Sasaki T."/>
            <person name="Itoh T."/>
        </authorList>
    </citation>
    <scope>NUCLEOTIDE SEQUENCE [LARGE SCALE GENOMIC DNA]</scope>
    <source>
        <strain evidence="2">cv. Nipponbare</strain>
    </source>
</reference>
<dbReference type="InParanoid" id="A0A0P0V2W5"/>
<dbReference type="AlphaFoldDB" id="A0A0P0V2W5"/>
<evidence type="ECO:0000313" key="1">
    <source>
        <dbReference type="EMBL" id="BAS72083.1"/>
    </source>
</evidence>
<dbReference type="eggNOG" id="ENOG502T2KB">
    <property type="taxonomic scope" value="Eukaryota"/>
</dbReference>
<keyword evidence="2" id="KW-1185">Reference proteome</keyword>
<protein>
    <submittedName>
        <fullName evidence="1">Os01g0358551 protein</fullName>
    </submittedName>
</protein>
<dbReference type="PaxDb" id="39947-A0A0P0V2W5"/>
<reference evidence="2" key="1">
    <citation type="journal article" date="2005" name="Nature">
        <title>The map-based sequence of the rice genome.</title>
        <authorList>
            <consortium name="International rice genome sequencing project (IRGSP)"/>
            <person name="Matsumoto T."/>
            <person name="Wu J."/>
            <person name="Kanamori H."/>
            <person name="Katayose Y."/>
            <person name="Fujisawa M."/>
            <person name="Namiki N."/>
            <person name="Mizuno H."/>
            <person name="Yamamoto K."/>
            <person name="Antonio B.A."/>
            <person name="Baba T."/>
            <person name="Sakata K."/>
            <person name="Nagamura Y."/>
            <person name="Aoki H."/>
            <person name="Arikawa K."/>
            <person name="Arita K."/>
            <person name="Bito T."/>
            <person name="Chiden Y."/>
            <person name="Fujitsuka N."/>
            <person name="Fukunaka R."/>
            <person name="Hamada M."/>
            <person name="Harada C."/>
            <person name="Hayashi A."/>
            <person name="Hijishita S."/>
            <person name="Honda M."/>
            <person name="Hosokawa S."/>
            <person name="Ichikawa Y."/>
            <person name="Idonuma A."/>
            <person name="Iijima M."/>
            <person name="Ikeda M."/>
            <person name="Ikeno M."/>
            <person name="Ito K."/>
            <person name="Ito S."/>
            <person name="Ito T."/>
            <person name="Ito Y."/>
            <person name="Ito Y."/>
            <person name="Iwabuchi A."/>
            <person name="Kamiya K."/>
            <person name="Karasawa W."/>
            <person name="Kurita K."/>
            <person name="Katagiri S."/>
            <person name="Kikuta A."/>
            <person name="Kobayashi H."/>
            <person name="Kobayashi N."/>
            <person name="Machita K."/>
            <person name="Maehara T."/>
            <person name="Masukawa M."/>
            <person name="Mizubayashi T."/>
            <person name="Mukai Y."/>
            <person name="Nagasaki H."/>
            <person name="Nagata Y."/>
            <person name="Naito S."/>
            <person name="Nakashima M."/>
            <person name="Nakama Y."/>
            <person name="Nakamichi Y."/>
            <person name="Nakamura M."/>
            <person name="Meguro A."/>
            <person name="Negishi M."/>
            <person name="Ohta I."/>
            <person name="Ohta T."/>
            <person name="Okamoto M."/>
            <person name="Ono N."/>
            <person name="Saji S."/>
            <person name="Sakaguchi M."/>
            <person name="Sakai K."/>
            <person name="Shibata M."/>
            <person name="Shimokawa T."/>
            <person name="Song J."/>
            <person name="Takazaki Y."/>
            <person name="Terasawa K."/>
            <person name="Tsugane M."/>
            <person name="Tsuji K."/>
            <person name="Ueda S."/>
            <person name="Waki K."/>
            <person name="Yamagata H."/>
            <person name="Yamamoto M."/>
            <person name="Yamamoto S."/>
            <person name="Yamane H."/>
            <person name="Yoshiki S."/>
            <person name="Yoshihara R."/>
            <person name="Yukawa K."/>
            <person name="Zhong H."/>
            <person name="Yano M."/>
            <person name="Yuan Q."/>
            <person name="Ouyang S."/>
            <person name="Liu J."/>
            <person name="Jones K.M."/>
            <person name="Gansberger K."/>
            <person name="Moffat K."/>
            <person name="Hill J."/>
            <person name="Bera J."/>
            <person name="Fadrosh D."/>
            <person name="Jin S."/>
            <person name="Johri S."/>
            <person name="Kim M."/>
            <person name="Overton L."/>
            <person name="Reardon M."/>
            <person name="Tsitrin T."/>
            <person name="Vuong H."/>
            <person name="Weaver B."/>
            <person name="Ciecko A."/>
            <person name="Tallon L."/>
            <person name="Jackson J."/>
            <person name="Pai G."/>
            <person name="Aken S.V."/>
            <person name="Utterback T."/>
            <person name="Reidmuller S."/>
            <person name="Feldblyum T."/>
            <person name="Hsiao J."/>
            <person name="Zismann V."/>
            <person name="Iobst S."/>
            <person name="de Vazeille A.R."/>
            <person name="Buell C.R."/>
            <person name="Ying K."/>
            <person name="Li Y."/>
            <person name="Lu T."/>
            <person name="Huang Y."/>
            <person name="Zhao Q."/>
            <person name="Feng Q."/>
            <person name="Zhang L."/>
            <person name="Zhu J."/>
            <person name="Weng Q."/>
            <person name="Mu J."/>
            <person name="Lu Y."/>
            <person name="Fan D."/>
            <person name="Liu Y."/>
            <person name="Guan J."/>
            <person name="Zhang Y."/>
            <person name="Yu S."/>
            <person name="Liu X."/>
            <person name="Zhang Y."/>
            <person name="Hong G."/>
            <person name="Han B."/>
            <person name="Choisne N."/>
            <person name="Demange N."/>
            <person name="Orjeda G."/>
            <person name="Samain S."/>
            <person name="Cattolico L."/>
            <person name="Pelletier E."/>
            <person name="Couloux A."/>
            <person name="Segurens B."/>
            <person name="Wincker P."/>
            <person name="D'Hont A."/>
            <person name="Scarpelli C."/>
            <person name="Weissenbach J."/>
            <person name="Salanoubat M."/>
            <person name="Quetier F."/>
            <person name="Yu Y."/>
            <person name="Kim H.R."/>
            <person name="Rambo T."/>
            <person name="Currie J."/>
            <person name="Collura K."/>
            <person name="Luo M."/>
            <person name="Yang T."/>
            <person name="Ammiraju J.S.S."/>
            <person name="Engler F."/>
            <person name="Soderlund C."/>
            <person name="Wing R.A."/>
            <person name="Palmer L.E."/>
            <person name="de la Bastide M."/>
            <person name="Spiegel L."/>
            <person name="Nascimento L."/>
            <person name="Zutavern T."/>
            <person name="O'Shaughnessy A."/>
            <person name="Dike S."/>
            <person name="Dedhia N."/>
            <person name="Preston R."/>
            <person name="Balija V."/>
            <person name="McCombie W.R."/>
            <person name="Chow T."/>
            <person name="Chen H."/>
            <person name="Chung M."/>
            <person name="Chen C."/>
            <person name="Shaw J."/>
            <person name="Wu H."/>
            <person name="Hsiao K."/>
            <person name="Chao Y."/>
            <person name="Chu M."/>
            <person name="Cheng C."/>
            <person name="Hour A."/>
            <person name="Lee P."/>
            <person name="Lin S."/>
            <person name="Lin Y."/>
            <person name="Liou J."/>
            <person name="Liu S."/>
            <person name="Hsing Y."/>
            <person name="Raghuvanshi S."/>
            <person name="Mohanty A."/>
            <person name="Bharti A.K."/>
            <person name="Gaur A."/>
            <person name="Gupta V."/>
            <person name="Kumar D."/>
            <person name="Ravi V."/>
            <person name="Vij S."/>
            <person name="Kapur A."/>
            <person name="Khurana P."/>
            <person name="Khurana P."/>
            <person name="Khurana J.P."/>
            <person name="Tyagi A.K."/>
            <person name="Gaikwad K."/>
            <person name="Singh A."/>
            <person name="Dalal V."/>
            <person name="Srivastava S."/>
            <person name="Dixit A."/>
            <person name="Pal A.K."/>
            <person name="Ghazi I.A."/>
            <person name="Yadav M."/>
            <person name="Pandit A."/>
            <person name="Bhargava A."/>
            <person name="Sureshbabu K."/>
            <person name="Batra K."/>
            <person name="Sharma T.R."/>
            <person name="Mohapatra T."/>
            <person name="Singh N.K."/>
            <person name="Messing J."/>
            <person name="Nelson A.B."/>
            <person name="Fuks G."/>
            <person name="Kavchok S."/>
            <person name="Keizer G."/>
            <person name="Linton E."/>
            <person name="Llaca V."/>
            <person name="Song R."/>
            <person name="Tanyolac B."/>
            <person name="Young S."/>
            <person name="Ho-Il K."/>
            <person name="Hahn J.H."/>
            <person name="Sangsakoo G."/>
            <person name="Vanavichit A."/>
            <person name="de Mattos Luiz.A.T."/>
            <person name="Zimmer P.D."/>
            <person name="Malone G."/>
            <person name="Dellagostin O."/>
            <person name="de Oliveira A.C."/>
            <person name="Bevan M."/>
            <person name="Bancroft I."/>
            <person name="Minx P."/>
            <person name="Cordum H."/>
            <person name="Wilson R."/>
            <person name="Cheng Z."/>
            <person name="Jin W."/>
            <person name="Jiang J."/>
            <person name="Leong S.A."/>
            <person name="Iwama H."/>
            <person name="Gojobori T."/>
            <person name="Itoh T."/>
            <person name="Niimura Y."/>
            <person name="Fujii Y."/>
            <person name="Habara T."/>
            <person name="Sakai H."/>
            <person name="Sato Y."/>
            <person name="Wilson G."/>
            <person name="Kumar K."/>
            <person name="McCouch S."/>
            <person name="Juretic N."/>
            <person name="Hoen D."/>
            <person name="Wright S."/>
            <person name="Bruskiewich R."/>
            <person name="Bureau T."/>
            <person name="Miyao A."/>
            <person name="Hirochika H."/>
            <person name="Nishikawa T."/>
            <person name="Kadowaki K."/>
            <person name="Sugiura M."/>
            <person name="Burr B."/>
            <person name="Sasaki T."/>
        </authorList>
    </citation>
    <scope>NUCLEOTIDE SEQUENCE [LARGE SCALE GENOMIC DNA]</scope>
    <source>
        <strain evidence="2">cv. Nipponbare</strain>
    </source>
</reference>
<dbReference type="Proteomes" id="UP000059680">
    <property type="component" value="Chromosome 1"/>
</dbReference>
<dbReference type="FunCoup" id="A0A0P0V2W5">
    <property type="interactions" value="331"/>
</dbReference>
<gene>
    <name evidence="1" type="ordered locus">Os01g0358551</name>
    <name evidence="1" type="ORF">OSNPB_010358551</name>
</gene>
<proteinExistence type="predicted"/>
<sequence>MENSVNPNKTQILKIEMYLSICSSLSSSISLPLFLDDAELDTLALRERHPWLVALADGEHIAQTGGEGMAQCVLHMDGLKTALVLLPVLNYSNTTSVPPSCDHNDIAHIKLDEVNNLVGLKINLDCVVSLNQRVRVADGASIIGVQIGNALLSKLDRPNFAKLELGILILDGLKAEATLGVIEKPVVLTSLWNGNHICQTEGITM</sequence>